<comment type="caution">
    <text evidence="2">The sequence shown here is derived from an EMBL/GenBank/DDBJ whole genome shotgun (WGS) entry which is preliminary data.</text>
</comment>
<protein>
    <submittedName>
        <fullName evidence="2">Uncharacterized protein</fullName>
    </submittedName>
</protein>
<gene>
    <name evidence="2" type="ORF">S01H1_07236</name>
</gene>
<feature type="non-terminal residue" evidence="2">
    <location>
        <position position="176"/>
    </location>
</feature>
<evidence type="ECO:0000256" key="1">
    <source>
        <dbReference type="SAM" id="MobiDB-lite"/>
    </source>
</evidence>
<dbReference type="AlphaFoldDB" id="X0TBN5"/>
<feature type="region of interest" description="Disordered" evidence="1">
    <location>
        <begin position="29"/>
        <end position="53"/>
    </location>
</feature>
<reference evidence="2" key="1">
    <citation type="journal article" date="2014" name="Front. Microbiol.">
        <title>High frequency of phylogenetically diverse reductive dehalogenase-homologous genes in deep subseafloor sedimentary metagenomes.</title>
        <authorList>
            <person name="Kawai M."/>
            <person name="Futagami T."/>
            <person name="Toyoda A."/>
            <person name="Takaki Y."/>
            <person name="Nishi S."/>
            <person name="Hori S."/>
            <person name="Arai W."/>
            <person name="Tsubouchi T."/>
            <person name="Morono Y."/>
            <person name="Uchiyama I."/>
            <person name="Ito T."/>
            <person name="Fujiyama A."/>
            <person name="Inagaki F."/>
            <person name="Takami H."/>
        </authorList>
    </citation>
    <scope>NUCLEOTIDE SEQUENCE</scope>
    <source>
        <strain evidence="2">Expedition CK06-06</strain>
    </source>
</reference>
<feature type="compositionally biased region" description="Polar residues" evidence="1">
    <location>
        <begin position="29"/>
        <end position="50"/>
    </location>
</feature>
<accession>X0TBN5</accession>
<dbReference type="InterPro" id="IPR021067">
    <property type="entry name" value="Glycosyltransferase"/>
</dbReference>
<organism evidence="2">
    <name type="scientific">marine sediment metagenome</name>
    <dbReference type="NCBI Taxonomy" id="412755"/>
    <lineage>
        <taxon>unclassified sequences</taxon>
        <taxon>metagenomes</taxon>
        <taxon>ecological metagenomes</taxon>
    </lineage>
</organism>
<sequence>MPGIKIYRKSKLKTVNTVKVTETQIKLEVNSPSDEPSETVPTPDNNQPSIEPQPYIVDEFDEDLVPDNFYETYPSDKKGNQKIFVQIAAYRDPELIPTLISMLDNCDHPENLTIGIAWQHNNGDEFDQAMYDYMKDDRFRIIDTPNSSGHGTCWARHTIQHLYCEEEFTLRANSGL</sequence>
<dbReference type="PANTHER" id="PTHR34496:SF10">
    <property type="entry name" value="GLCNAC TRANSFERASE"/>
    <property type="match status" value="1"/>
</dbReference>
<proteinExistence type="predicted"/>
<dbReference type="EMBL" id="BARS01003733">
    <property type="protein sequence ID" value="GAF85587.1"/>
    <property type="molecule type" value="Genomic_DNA"/>
</dbReference>
<evidence type="ECO:0000313" key="2">
    <source>
        <dbReference type="EMBL" id="GAF85587.1"/>
    </source>
</evidence>
<dbReference type="Pfam" id="PF11397">
    <property type="entry name" value="GlcNAc"/>
    <property type="match status" value="1"/>
</dbReference>
<name>X0TBN5_9ZZZZ</name>
<dbReference type="PANTHER" id="PTHR34496">
    <property type="entry name" value="GLCNAC TRANSFERASE-RELATED"/>
    <property type="match status" value="1"/>
</dbReference>